<proteinExistence type="predicted"/>
<organism evidence="1 2">
    <name type="scientific">Entomophthora muscae</name>
    <dbReference type="NCBI Taxonomy" id="34485"/>
    <lineage>
        <taxon>Eukaryota</taxon>
        <taxon>Fungi</taxon>
        <taxon>Fungi incertae sedis</taxon>
        <taxon>Zoopagomycota</taxon>
        <taxon>Entomophthoromycotina</taxon>
        <taxon>Entomophthoromycetes</taxon>
        <taxon>Entomophthorales</taxon>
        <taxon>Entomophthoraceae</taxon>
        <taxon>Entomophthora</taxon>
    </lineage>
</organism>
<evidence type="ECO:0000313" key="2">
    <source>
        <dbReference type="Proteomes" id="UP001165960"/>
    </source>
</evidence>
<dbReference type="Proteomes" id="UP001165960">
    <property type="component" value="Unassembled WGS sequence"/>
</dbReference>
<evidence type="ECO:0000313" key="1">
    <source>
        <dbReference type="EMBL" id="KAJ9082158.1"/>
    </source>
</evidence>
<keyword evidence="2" id="KW-1185">Reference proteome</keyword>
<comment type="caution">
    <text evidence="1">The sequence shown here is derived from an EMBL/GenBank/DDBJ whole genome shotgun (WGS) entry which is preliminary data.</text>
</comment>
<accession>A0ACC2U5L9</accession>
<sequence>MERMSAHLWPSQRLAFMKMNSPDQSAAATTLTEGQKGWTSLYETVAEAEAIKRYKRAKQREYLIYIIAISALAILMGSFLFLLWPRVPTVDIADVLYGDGTELSQPLGPQLAILNQENSILPKDFPGVQKEFLSVRLQLEMRITSNNFLTLPVNDLEVLIRAEGLDFGAGLIEEPIKLQARGHTWVLVPIDLMLHEARGNNFFIDLLRSSCSPNPAARKPISLDCYTTIHVNMLESFRIQPPTLHGIFDLDCPWNIDEVFGKSNSSSPLKRRFEA</sequence>
<reference evidence="1" key="1">
    <citation type="submission" date="2022-04" db="EMBL/GenBank/DDBJ databases">
        <title>Genome of the entomopathogenic fungus Entomophthora muscae.</title>
        <authorList>
            <person name="Elya C."/>
            <person name="Lovett B.R."/>
            <person name="Lee E."/>
            <person name="Macias A.M."/>
            <person name="Hajek A.E."/>
            <person name="De Bivort B.L."/>
            <person name="Kasson M.T."/>
            <person name="De Fine Licht H.H."/>
            <person name="Stajich J.E."/>
        </authorList>
    </citation>
    <scope>NUCLEOTIDE SEQUENCE</scope>
    <source>
        <strain evidence="1">Berkeley</strain>
    </source>
</reference>
<gene>
    <name evidence="1" type="ORF">DSO57_1006896</name>
</gene>
<dbReference type="EMBL" id="QTSX02001440">
    <property type="protein sequence ID" value="KAJ9082158.1"/>
    <property type="molecule type" value="Genomic_DNA"/>
</dbReference>
<protein>
    <submittedName>
        <fullName evidence="1">Uncharacterized protein</fullName>
    </submittedName>
</protein>
<name>A0ACC2U5L9_9FUNG</name>